<protein>
    <submittedName>
        <fullName evidence="2">Uncharacterized protein</fullName>
    </submittedName>
</protein>
<feature type="region of interest" description="Disordered" evidence="1">
    <location>
        <begin position="1"/>
        <end position="25"/>
    </location>
</feature>
<sequence length="92" mass="9830">MEWSGVRGVECDAGETEEGGKNGAGPLVAFVRSAARRTCQPAPSKASLPASDASSRLHLRAPAVGKAHENRWRRLSARPACQPILRFSFSQA</sequence>
<evidence type="ECO:0000313" key="2">
    <source>
        <dbReference type="EnsemblPlants" id="OGLUM06G18300.1"/>
    </source>
</evidence>
<dbReference type="Gramene" id="OGLUM06G18300.1">
    <property type="protein sequence ID" value="OGLUM06G18300.1"/>
    <property type="gene ID" value="OGLUM06G18300"/>
</dbReference>
<organism evidence="2">
    <name type="scientific">Oryza glumipatula</name>
    <dbReference type="NCBI Taxonomy" id="40148"/>
    <lineage>
        <taxon>Eukaryota</taxon>
        <taxon>Viridiplantae</taxon>
        <taxon>Streptophyta</taxon>
        <taxon>Embryophyta</taxon>
        <taxon>Tracheophyta</taxon>
        <taxon>Spermatophyta</taxon>
        <taxon>Magnoliopsida</taxon>
        <taxon>Liliopsida</taxon>
        <taxon>Poales</taxon>
        <taxon>Poaceae</taxon>
        <taxon>BOP clade</taxon>
        <taxon>Oryzoideae</taxon>
        <taxon>Oryzeae</taxon>
        <taxon>Oryzinae</taxon>
        <taxon>Oryza</taxon>
    </lineage>
</organism>
<evidence type="ECO:0000313" key="3">
    <source>
        <dbReference type="Proteomes" id="UP000026961"/>
    </source>
</evidence>
<reference evidence="2" key="2">
    <citation type="submission" date="2018-05" db="EMBL/GenBank/DDBJ databases">
        <title>OgluRS3 (Oryza glumaepatula Reference Sequence Version 3).</title>
        <authorList>
            <person name="Zhang J."/>
            <person name="Kudrna D."/>
            <person name="Lee S."/>
            <person name="Talag J."/>
            <person name="Welchert J."/>
            <person name="Wing R.A."/>
        </authorList>
    </citation>
    <scope>NUCLEOTIDE SEQUENCE [LARGE SCALE GENOMIC DNA]</scope>
</reference>
<accession>A0A0E0AAG7</accession>
<evidence type="ECO:0000256" key="1">
    <source>
        <dbReference type="SAM" id="MobiDB-lite"/>
    </source>
</evidence>
<reference evidence="2" key="1">
    <citation type="submission" date="2015-04" db="UniProtKB">
        <authorList>
            <consortium name="EnsemblPlants"/>
        </authorList>
    </citation>
    <scope>IDENTIFICATION</scope>
</reference>
<dbReference type="Proteomes" id="UP000026961">
    <property type="component" value="Chromosome 6"/>
</dbReference>
<dbReference type="AlphaFoldDB" id="A0A0E0AAG7"/>
<dbReference type="EnsemblPlants" id="OGLUM06G18300.1">
    <property type="protein sequence ID" value="OGLUM06G18300.1"/>
    <property type="gene ID" value="OGLUM06G18300"/>
</dbReference>
<name>A0A0E0AAG7_9ORYZ</name>
<proteinExistence type="predicted"/>
<dbReference type="HOGENOM" id="CLU_2416875_0_0_1"/>
<keyword evidence="3" id="KW-1185">Reference proteome</keyword>